<evidence type="ECO:0000259" key="1">
    <source>
        <dbReference type="PROSITE" id="PS51831"/>
    </source>
</evidence>
<dbReference type="InterPro" id="IPR003607">
    <property type="entry name" value="HD/PDEase_dom"/>
</dbReference>
<comment type="caution">
    <text evidence="2">The sequence shown here is derived from an EMBL/GenBank/DDBJ whole genome shotgun (WGS) entry which is preliminary data.</text>
</comment>
<dbReference type="RefSeq" id="WP_087252006.1">
    <property type="nucleotide sequence ID" value="NZ_BSBO01000007.1"/>
</dbReference>
<reference evidence="2 3" key="1">
    <citation type="journal article" date="2023" name="Int. J. Syst. Evol. Microbiol.">
        <title>Sellimonas catena sp. nov., isolated from human faeces.</title>
        <authorList>
            <person name="Hisatomi A."/>
            <person name="Ohkuma M."/>
            <person name="Sakamoto M."/>
        </authorList>
    </citation>
    <scope>NUCLEOTIDE SEQUENCE [LARGE SCALE GENOMIC DNA]</scope>
    <source>
        <strain evidence="2 3">12EGH17</strain>
    </source>
</reference>
<gene>
    <name evidence="2" type="ORF">Selli1_09660</name>
</gene>
<dbReference type="InterPro" id="IPR006674">
    <property type="entry name" value="HD_domain"/>
</dbReference>
<dbReference type="PANTHER" id="PTHR33594:SF1">
    <property type="entry name" value="HD_PDEASE DOMAIN-CONTAINING PROTEIN"/>
    <property type="match status" value="1"/>
</dbReference>
<dbReference type="SUPFAM" id="SSF109604">
    <property type="entry name" value="HD-domain/PDEase-like"/>
    <property type="match status" value="1"/>
</dbReference>
<dbReference type="EMBL" id="BSBO01000007">
    <property type="protein sequence ID" value="GLG03792.1"/>
    <property type="molecule type" value="Genomic_DNA"/>
</dbReference>
<organism evidence="2 3">
    <name type="scientific">Sellimonas catena</name>
    <dbReference type="NCBI Taxonomy" id="2994035"/>
    <lineage>
        <taxon>Bacteria</taxon>
        <taxon>Bacillati</taxon>
        <taxon>Bacillota</taxon>
        <taxon>Clostridia</taxon>
        <taxon>Lachnospirales</taxon>
        <taxon>Lachnospiraceae</taxon>
        <taxon>Sellimonas</taxon>
    </lineage>
</organism>
<sequence length="213" mass="24885">MEEAVIQKAIQYIKEYFADDYSGHDYWHSFRVYKLAEEIARKEQANLFIVRLAALLHDVDDRKISPDTYERKENAVSFMKQCGIDDRIISDVCTIIEDVSYEGNSVTPQSLEGKCVQDADRIDAIGAIGIARAFSYGGNHNRAMYDPEIEPSLNMTRDEYRKHISTTINHFYEKLFRLKELLNTSTAKEIAEHRDRFMHEYVDEFLLEWVGKR</sequence>
<dbReference type="PROSITE" id="PS51831">
    <property type="entry name" value="HD"/>
    <property type="match status" value="1"/>
</dbReference>
<dbReference type="Proteomes" id="UP001145145">
    <property type="component" value="Unassembled WGS sequence"/>
</dbReference>
<evidence type="ECO:0000313" key="3">
    <source>
        <dbReference type="Proteomes" id="UP001145145"/>
    </source>
</evidence>
<feature type="domain" description="HD" evidence="1">
    <location>
        <begin position="25"/>
        <end position="125"/>
    </location>
</feature>
<protein>
    <submittedName>
        <fullName evidence="2">Phosphohydrolase</fullName>
    </submittedName>
</protein>
<dbReference type="Gene3D" id="1.20.58.1910">
    <property type="match status" value="1"/>
</dbReference>
<dbReference type="CDD" id="cd00077">
    <property type="entry name" value="HDc"/>
    <property type="match status" value="1"/>
</dbReference>
<proteinExistence type="predicted"/>
<dbReference type="SMART" id="SM00471">
    <property type="entry name" value="HDc"/>
    <property type="match status" value="1"/>
</dbReference>
<dbReference type="Gene3D" id="1.10.472.50">
    <property type="entry name" value="HD-domain/PDEase-like"/>
    <property type="match status" value="1"/>
</dbReference>
<name>A0A9W6C502_9FIRM</name>
<accession>A0A9W6C502</accession>
<dbReference type="AlphaFoldDB" id="A0A9W6C502"/>
<evidence type="ECO:0000313" key="2">
    <source>
        <dbReference type="EMBL" id="GLG03792.1"/>
    </source>
</evidence>
<dbReference type="PANTHER" id="PTHR33594">
    <property type="entry name" value="SUPERFAMILY HYDROLASE, PUTATIVE (AFU_ORTHOLOGUE AFUA_1G03035)-RELATED"/>
    <property type="match status" value="1"/>
</dbReference>
<keyword evidence="3" id="KW-1185">Reference proteome</keyword>
<dbReference type="Pfam" id="PF01966">
    <property type="entry name" value="HD"/>
    <property type="match status" value="1"/>
</dbReference>